<dbReference type="Proteomes" id="UP000572212">
    <property type="component" value="Unassembled WGS sequence"/>
</dbReference>
<evidence type="ECO:0000313" key="2">
    <source>
        <dbReference type="Proteomes" id="UP000572212"/>
    </source>
</evidence>
<accession>A0A841RH73</accession>
<reference evidence="1 2" key="1">
    <citation type="submission" date="2020-08" db="EMBL/GenBank/DDBJ databases">
        <title>Genomic Encyclopedia of Type Strains, Phase IV (KMG-IV): sequencing the most valuable type-strain genomes for metagenomic binning, comparative biology and taxonomic classification.</title>
        <authorList>
            <person name="Goeker M."/>
        </authorList>
    </citation>
    <scope>NUCLEOTIDE SEQUENCE [LARGE SCALE GENOMIC DNA]</scope>
    <source>
        <strain evidence="1 2">DSM 11805</strain>
    </source>
</reference>
<name>A0A841RH73_9BACI</name>
<proteinExistence type="predicted"/>
<gene>
    <name evidence="1" type="ORF">GGQ92_000768</name>
</gene>
<keyword evidence="2" id="KW-1185">Reference proteome</keyword>
<dbReference type="EMBL" id="JACHON010000001">
    <property type="protein sequence ID" value="MBB6512001.1"/>
    <property type="molecule type" value="Genomic_DNA"/>
</dbReference>
<dbReference type="RefSeq" id="WP_184244716.1">
    <property type="nucleotide sequence ID" value="NZ_BAAACU010000022.1"/>
</dbReference>
<sequence length="326" mass="38143">MFIRNLQILNKQKTNYLPDWVVFAFELGSFLYDHGIKYRKPINILLSLPSEKYFSLLIAMGIADKTFSVNKQMRSIKKQVMSLKKGSRIIYQDEDASRKVSVLSVEPSPVFDNEMILWIKDKNMRRAVPEKQWIDRLILLDEESDEIKRSRKVSEKKELGLEGSAILSELYSQAQLSKVSFYPGDYFYLVGNTSQINDQMNEDIFIYNSVKGNIKDFLYMDDKNSYTNGKLFSSQLKKKQVEIAMDVPVIYSDVNSYIKQSRYFSTNPNVIVLSRTDNESRIHEVIEEMKRKLLQEEYNVLTHELIDFLISSNTKIPKGIELFVWR</sequence>
<evidence type="ECO:0000313" key="1">
    <source>
        <dbReference type="EMBL" id="MBB6512001.1"/>
    </source>
</evidence>
<dbReference type="AlphaFoldDB" id="A0A841RH73"/>
<comment type="caution">
    <text evidence="1">The sequence shown here is derived from an EMBL/GenBank/DDBJ whole genome shotgun (WGS) entry which is preliminary data.</text>
</comment>
<organism evidence="1 2">
    <name type="scientific">Gracilibacillus halotolerans</name>
    <dbReference type="NCBI Taxonomy" id="74386"/>
    <lineage>
        <taxon>Bacteria</taxon>
        <taxon>Bacillati</taxon>
        <taxon>Bacillota</taxon>
        <taxon>Bacilli</taxon>
        <taxon>Bacillales</taxon>
        <taxon>Bacillaceae</taxon>
        <taxon>Gracilibacillus</taxon>
    </lineage>
</organism>
<protein>
    <submittedName>
        <fullName evidence="1">Uncharacterized protein (UPF0303 family)</fullName>
    </submittedName>
</protein>